<dbReference type="RefSeq" id="WP_143871345.1">
    <property type="nucleotide sequence ID" value="NZ_CP041660.1"/>
</dbReference>
<accession>A0ABV1RMN9</accession>
<keyword evidence="2" id="KW-1185">Reference proteome</keyword>
<name>A0ABV1RMN9_9ALTE</name>
<dbReference type="EMBL" id="JBELOE010000284">
    <property type="protein sequence ID" value="MER2494211.1"/>
    <property type="molecule type" value="Genomic_DNA"/>
</dbReference>
<organism evidence="1 2">
    <name type="scientific">Catenovulum sediminis</name>
    <dbReference type="NCBI Taxonomy" id="1740262"/>
    <lineage>
        <taxon>Bacteria</taxon>
        <taxon>Pseudomonadati</taxon>
        <taxon>Pseudomonadota</taxon>
        <taxon>Gammaproteobacteria</taxon>
        <taxon>Alteromonadales</taxon>
        <taxon>Alteromonadaceae</taxon>
        <taxon>Catenovulum</taxon>
    </lineage>
</organism>
<evidence type="ECO:0000313" key="2">
    <source>
        <dbReference type="Proteomes" id="UP001467690"/>
    </source>
</evidence>
<dbReference type="InterPro" id="IPR008972">
    <property type="entry name" value="Cupredoxin"/>
</dbReference>
<proteinExistence type="predicted"/>
<gene>
    <name evidence="1" type="ORF">ABS311_20255</name>
</gene>
<dbReference type="SUPFAM" id="SSF49503">
    <property type="entry name" value="Cupredoxins"/>
    <property type="match status" value="1"/>
</dbReference>
<protein>
    <submittedName>
        <fullName evidence="1">Methylamine utilization protein</fullName>
    </submittedName>
</protein>
<dbReference type="CDD" id="cd04221">
    <property type="entry name" value="MauL"/>
    <property type="match status" value="1"/>
</dbReference>
<sequence length="186" mass="21381">MKIVDQYNQPLANVVVGFTHADNKSPANYLAIMDQVDKQFVPHVLIIDEGQRVQFPNSDNIRHHVYSFSKAKPFEIKLYSGTPSNPVQFNDSGLVALGCNIHDQMIGYIYVRPTNERAILSNQLGEVEIPKLSEVQIWHPKQQGRVDTRQRIELPKAAWQEEHYQITLPIQEVMPAKSNKFKSRFK</sequence>
<evidence type="ECO:0000313" key="1">
    <source>
        <dbReference type="EMBL" id="MER2494211.1"/>
    </source>
</evidence>
<dbReference type="Proteomes" id="UP001467690">
    <property type="component" value="Unassembled WGS sequence"/>
</dbReference>
<reference evidence="1 2" key="1">
    <citation type="submission" date="2024-06" db="EMBL/GenBank/DDBJ databases">
        <authorList>
            <person name="Chen R.Y."/>
        </authorList>
    </citation>
    <scope>NUCLEOTIDE SEQUENCE [LARGE SCALE GENOMIC DNA]</scope>
    <source>
        <strain evidence="1 2">D2</strain>
    </source>
</reference>
<dbReference type="InterPro" id="IPR034242">
    <property type="entry name" value="MauL"/>
</dbReference>
<comment type="caution">
    <text evidence="1">The sequence shown here is derived from an EMBL/GenBank/DDBJ whole genome shotgun (WGS) entry which is preliminary data.</text>
</comment>
<dbReference type="Gene3D" id="2.60.40.420">
    <property type="entry name" value="Cupredoxins - blue copper proteins"/>
    <property type="match status" value="1"/>
</dbReference>